<dbReference type="GO" id="GO:0019563">
    <property type="term" value="P:glycerol catabolic process"/>
    <property type="evidence" value="ECO:0007669"/>
    <property type="project" value="TreeGrafter"/>
</dbReference>
<reference evidence="4" key="1">
    <citation type="submission" date="2016-08" db="EMBL/GenBank/DDBJ databases">
        <authorList>
            <person name="Seilhamer J.J."/>
        </authorList>
    </citation>
    <scope>NUCLEOTIDE SEQUENCE</scope>
    <source>
        <strain evidence="4">86</strain>
    </source>
</reference>
<evidence type="ECO:0000313" key="4">
    <source>
        <dbReference type="EMBL" id="SCM76929.1"/>
    </source>
</evidence>
<evidence type="ECO:0000256" key="2">
    <source>
        <dbReference type="ARBA" id="ARBA00022777"/>
    </source>
</evidence>
<dbReference type="InterPro" id="IPR004007">
    <property type="entry name" value="DhaL_dom"/>
</dbReference>
<dbReference type="PROSITE" id="PS51480">
    <property type="entry name" value="DHAL"/>
    <property type="match status" value="1"/>
</dbReference>
<dbReference type="EMBL" id="FMJD01000008">
    <property type="protein sequence ID" value="SCM76929.1"/>
    <property type="molecule type" value="Genomic_DNA"/>
</dbReference>
<name>A0A212LHS2_9HYPH</name>
<proteinExistence type="predicted"/>
<dbReference type="NCBIfam" id="TIGR02365">
    <property type="entry name" value="dha_L_ycgS"/>
    <property type="match status" value="1"/>
</dbReference>
<dbReference type="AlphaFoldDB" id="A0A212LHS2"/>
<evidence type="ECO:0000259" key="3">
    <source>
        <dbReference type="PROSITE" id="PS51480"/>
    </source>
</evidence>
<feature type="domain" description="DhaL" evidence="3">
    <location>
        <begin position="8"/>
        <end position="206"/>
    </location>
</feature>
<dbReference type="InterPro" id="IPR036117">
    <property type="entry name" value="DhaL_dom_sf"/>
</dbReference>
<organism evidence="4">
    <name type="scientific">uncultured Pleomorphomonas sp</name>
    <dbReference type="NCBI Taxonomy" id="442121"/>
    <lineage>
        <taxon>Bacteria</taxon>
        <taxon>Pseudomonadati</taxon>
        <taxon>Pseudomonadota</taxon>
        <taxon>Alphaproteobacteria</taxon>
        <taxon>Hyphomicrobiales</taxon>
        <taxon>Pleomorphomonadaceae</taxon>
        <taxon>Pleomorphomonas</taxon>
        <taxon>environmental samples</taxon>
    </lineage>
</organism>
<dbReference type="RefSeq" id="WP_288196958.1">
    <property type="nucleotide sequence ID" value="NZ_LT608334.1"/>
</dbReference>
<dbReference type="PANTHER" id="PTHR28629:SF4">
    <property type="entry name" value="TRIOKINASE_FMN CYCLASE"/>
    <property type="match status" value="1"/>
</dbReference>
<dbReference type="InterPro" id="IPR012737">
    <property type="entry name" value="DhaK_L_YcgS"/>
</dbReference>
<protein>
    <submittedName>
        <fullName evidence="4">Dak phosphatase</fullName>
    </submittedName>
</protein>
<dbReference type="FunFam" id="1.25.40.340:FF:000002">
    <property type="entry name" value="Dihydroxyacetone kinase, L subunit"/>
    <property type="match status" value="1"/>
</dbReference>
<dbReference type="GO" id="GO:0005829">
    <property type="term" value="C:cytosol"/>
    <property type="evidence" value="ECO:0007669"/>
    <property type="project" value="TreeGrafter"/>
</dbReference>
<gene>
    <name evidence="4" type="ORF">KL86PLE_40734</name>
</gene>
<dbReference type="Pfam" id="PF02734">
    <property type="entry name" value="Dak2"/>
    <property type="match status" value="1"/>
</dbReference>
<keyword evidence="1" id="KW-0808">Transferase</keyword>
<dbReference type="GO" id="GO:0004371">
    <property type="term" value="F:glycerone kinase activity"/>
    <property type="evidence" value="ECO:0007669"/>
    <property type="project" value="InterPro"/>
</dbReference>
<dbReference type="SMART" id="SM01120">
    <property type="entry name" value="Dak2"/>
    <property type="match status" value="1"/>
</dbReference>
<evidence type="ECO:0000256" key="1">
    <source>
        <dbReference type="ARBA" id="ARBA00022679"/>
    </source>
</evidence>
<accession>A0A212LHS2</accession>
<sequence length="210" mass="21278">MYDTLTPSQARDMLTAVARHLVASVDMLTEVDQAIGDGDHGIGMRRGFSAVEETMAATDPESVAKVFKAAGTAIMAKTGGAAGAVFGTLFRAGSAAFEERPVLDAAGFAAFLRQGLEGVEKRGGAQPGQKTMIDALAPAAAAAEAAIAGGLVEAVRQATDAAKGGVEATKGMIATTGKARTLGERSLGHPDPGAVSMSLILEAMRDYIAA</sequence>
<dbReference type="PANTHER" id="PTHR28629">
    <property type="entry name" value="TRIOKINASE/FMN CYCLASE"/>
    <property type="match status" value="1"/>
</dbReference>
<keyword evidence="2" id="KW-0418">Kinase</keyword>
<dbReference type="Gene3D" id="1.25.40.340">
    <property type="match status" value="1"/>
</dbReference>
<dbReference type="InterPro" id="IPR050861">
    <property type="entry name" value="Dihydroxyacetone_Kinase"/>
</dbReference>
<dbReference type="SUPFAM" id="SSF101473">
    <property type="entry name" value="DhaL-like"/>
    <property type="match status" value="1"/>
</dbReference>